<feature type="domain" description="Glycoside hydrolase family 2 immunoglobulin-like beta-sandwich" evidence="10">
    <location>
        <begin position="371"/>
        <end position="417"/>
    </location>
</feature>
<evidence type="ECO:0000256" key="1">
    <source>
        <dbReference type="ARBA" id="ARBA00001412"/>
    </source>
</evidence>
<evidence type="ECO:0000256" key="9">
    <source>
        <dbReference type="SAM" id="SignalP"/>
    </source>
</evidence>
<feature type="chain" id="PRO_5012747815" description="beta-galactosidase" evidence="9">
    <location>
        <begin position="28"/>
        <end position="1843"/>
    </location>
</feature>
<feature type="repeat" description="Cell wall-binding" evidence="7">
    <location>
        <begin position="1623"/>
        <end position="1642"/>
    </location>
</feature>
<dbReference type="Pfam" id="PF19127">
    <property type="entry name" value="Choline_bind_3"/>
    <property type="match status" value="3"/>
</dbReference>
<organism evidence="13 14">
    <name type="scientific">Lactonifactor longoviformis DSM 17459</name>
    <dbReference type="NCBI Taxonomy" id="1122155"/>
    <lineage>
        <taxon>Bacteria</taxon>
        <taxon>Bacillati</taxon>
        <taxon>Bacillota</taxon>
        <taxon>Clostridia</taxon>
        <taxon>Eubacteriales</taxon>
        <taxon>Clostridiaceae</taxon>
        <taxon>Lactonifactor</taxon>
    </lineage>
</organism>
<dbReference type="PROSITE" id="PS51170">
    <property type="entry name" value="CW"/>
    <property type="match status" value="10"/>
</dbReference>
<dbReference type="GO" id="GO:0004565">
    <property type="term" value="F:beta-galactosidase activity"/>
    <property type="evidence" value="ECO:0007669"/>
    <property type="project" value="UniProtKB-EC"/>
</dbReference>
<accession>A0A1M4W9T3</accession>
<dbReference type="InterPro" id="IPR023232">
    <property type="entry name" value="Glyco_hydro_2_AS"/>
</dbReference>
<feature type="repeat" description="Cell wall-binding" evidence="7">
    <location>
        <begin position="1663"/>
        <end position="1682"/>
    </location>
</feature>
<dbReference type="OrthoDB" id="9762066at2"/>
<dbReference type="InterPro" id="IPR014718">
    <property type="entry name" value="GH-type_carb-bd"/>
</dbReference>
<dbReference type="EC" id="3.2.1.23" evidence="3"/>
<evidence type="ECO:0000256" key="3">
    <source>
        <dbReference type="ARBA" id="ARBA00012756"/>
    </source>
</evidence>
<dbReference type="InterPro" id="IPR013783">
    <property type="entry name" value="Ig-like_fold"/>
</dbReference>
<dbReference type="Pfam" id="PF00703">
    <property type="entry name" value="Glyco_hydro_2"/>
    <property type="match status" value="1"/>
</dbReference>
<evidence type="ECO:0000256" key="4">
    <source>
        <dbReference type="ARBA" id="ARBA00022737"/>
    </source>
</evidence>
<dbReference type="STRING" id="1122155.SAMN02745158_01507"/>
<dbReference type="SUPFAM" id="SSF51445">
    <property type="entry name" value="(Trans)glycosidases"/>
    <property type="match status" value="1"/>
</dbReference>
<feature type="domain" description="Glycosyl hydrolases family 2 sugar binding" evidence="12">
    <location>
        <begin position="133"/>
        <end position="251"/>
    </location>
</feature>
<feature type="compositionally biased region" description="Basic and acidic residues" evidence="8">
    <location>
        <begin position="1539"/>
        <end position="1548"/>
    </location>
</feature>
<evidence type="ECO:0000256" key="5">
    <source>
        <dbReference type="ARBA" id="ARBA00022801"/>
    </source>
</evidence>
<dbReference type="PANTHER" id="PTHR46323:SF2">
    <property type="entry name" value="BETA-GALACTOSIDASE"/>
    <property type="match status" value="1"/>
</dbReference>
<dbReference type="Proteomes" id="UP000184245">
    <property type="component" value="Unassembled WGS sequence"/>
</dbReference>
<comment type="catalytic activity">
    <reaction evidence="1">
        <text>Hydrolysis of terminal non-reducing beta-D-galactose residues in beta-D-galactosides.</text>
        <dbReference type="EC" id="3.2.1.23"/>
    </reaction>
</comment>
<dbReference type="InterPro" id="IPR017853">
    <property type="entry name" value="GH"/>
</dbReference>
<dbReference type="Gene3D" id="2.20.120.10">
    <property type="entry name" value="Multimodular pneumococcal cell wall endolysin, domain 3"/>
    <property type="match status" value="2"/>
</dbReference>
<dbReference type="InterPro" id="IPR006101">
    <property type="entry name" value="Glyco_hydro_2"/>
</dbReference>
<reference evidence="13 14" key="1">
    <citation type="submission" date="2016-11" db="EMBL/GenBank/DDBJ databases">
        <authorList>
            <person name="Jaros S."/>
            <person name="Januszkiewicz K."/>
            <person name="Wedrychowicz H."/>
        </authorList>
    </citation>
    <scope>NUCLEOTIDE SEQUENCE [LARGE SCALE GENOMIC DNA]</scope>
    <source>
        <strain evidence="13 14">DSM 17459</strain>
    </source>
</reference>
<dbReference type="Pfam" id="PF01473">
    <property type="entry name" value="Choline_bind_1"/>
    <property type="match status" value="2"/>
</dbReference>
<dbReference type="InterPro" id="IPR050347">
    <property type="entry name" value="Bact_Beta-galactosidase"/>
</dbReference>
<dbReference type="Pfam" id="PF02836">
    <property type="entry name" value="Glyco_hydro_2_C"/>
    <property type="match status" value="1"/>
</dbReference>
<keyword evidence="9" id="KW-0732">Signal</keyword>
<dbReference type="SUPFAM" id="SSF74650">
    <property type="entry name" value="Galactose mutarotase-like"/>
    <property type="match status" value="1"/>
</dbReference>
<dbReference type="InterPro" id="IPR036156">
    <property type="entry name" value="Beta-gal/glucu_dom_sf"/>
</dbReference>
<keyword evidence="14" id="KW-1185">Reference proteome</keyword>
<dbReference type="GO" id="GO:0009341">
    <property type="term" value="C:beta-galactosidase complex"/>
    <property type="evidence" value="ECO:0007669"/>
    <property type="project" value="TreeGrafter"/>
</dbReference>
<feature type="repeat" description="Cell wall-binding" evidence="7">
    <location>
        <begin position="1703"/>
        <end position="1722"/>
    </location>
</feature>
<keyword evidence="5" id="KW-0378">Hydrolase</keyword>
<dbReference type="InterPro" id="IPR018337">
    <property type="entry name" value="Cell_wall/Cho-bd_repeat"/>
</dbReference>
<evidence type="ECO:0000259" key="11">
    <source>
        <dbReference type="Pfam" id="PF02836"/>
    </source>
</evidence>
<evidence type="ECO:0000313" key="14">
    <source>
        <dbReference type="Proteomes" id="UP000184245"/>
    </source>
</evidence>
<dbReference type="GO" id="GO:0005990">
    <property type="term" value="P:lactose catabolic process"/>
    <property type="evidence" value="ECO:0007669"/>
    <property type="project" value="TreeGrafter"/>
</dbReference>
<feature type="repeat" description="Cell wall-binding" evidence="7">
    <location>
        <begin position="1803"/>
        <end position="1822"/>
    </location>
</feature>
<gene>
    <name evidence="13" type="ORF">SAMN02745158_01507</name>
</gene>
<feature type="signal peptide" evidence="9">
    <location>
        <begin position="1"/>
        <end position="27"/>
    </location>
</feature>
<dbReference type="SUPFAM" id="SSF49303">
    <property type="entry name" value="beta-Galactosidase/glucuronidase domain"/>
    <property type="match status" value="1"/>
</dbReference>
<evidence type="ECO:0000256" key="8">
    <source>
        <dbReference type="SAM" id="MobiDB-lite"/>
    </source>
</evidence>
<dbReference type="GO" id="GO:0030246">
    <property type="term" value="F:carbohydrate binding"/>
    <property type="evidence" value="ECO:0007669"/>
    <property type="project" value="InterPro"/>
</dbReference>
<feature type="repeat" description="Cell wall-binding" evidence="7">
    <location>
        <begin position="1763"/>
        <end position="1782"/>
    </location>
</feature>
<name>A0A1M4W9T3_9CLOT</name>
<dbReference type="InterPro" id="IPR006104">
    <property type="entry name" value="Glyco_hydro_2_N"/>
</dbReference>
<evidence type="ECO:0000313" key="13">
    <source>
        <dbReference type="EMBL" id="SHE77967.1"/>
    </source>
</evidence>
<dbReference type="PRINTS" id="PR00132">
    <property type="entry name" value="GLHYDRLASE2"/>
</dbReference>
<dbReference type="InterPro" id="IPR008979">
    <property type="entry name" value="Galactose-bd-like_sf"/>
</dbReference>
<dbReference type="PANTHER" id="PTHR46323">
    <property type="entry name" value="BETA-GALACTOSIDASE"/>
    <property type="match status" value="1"/>
</dbReference>
<dbReference type="SUPFAM" id="SSF49785">
    <property type="entry name" value="Galactose-binding domain-like"/>
    <property type="match status" value="1"/>
</dbReference>
<evidence type="ECO:0000259" key="10">
    <source>
        <dbReference type="Pfam" id="PF00703"/>
    </source>
</evidence>
<dbReference type="InterPro" id="IPR006102">
    <property type="entry name" value="Ig-like_GH2"/>
</dbReference>
<feature type="repeat" description="Cell wall-binding" evidence="7">
    <location>
        <begin position="1723"/>
        <end position="1742"/>
    </location>
</feature>
<proteinExistence type="inferred from homology"/>
<comment type="similarity">
    <text evidence="2">Belongs to the glycosyl hydrolase 2 family.</text>
</comment>
<dbReference type="Gene3D" id="3.20.20.80">
    <property type="entry name" value="Glycosidases"/>
    <property type="match status" value="1"/>
</dbReference>
<feature type="compositionally biased region" description="Acidic residues" evidence="8">
    <location>
        <begin position="1511"/>
        <end position="1522"/>
    </location>
</feature>
<feature type="repeat" description="Cell wall-binding" evidence="7">
    <location>
        <begin position="1743"/>
        <end position="1762"/>
    </location>
</feature>
<dbReference type="Pfam" id="PF02837">
    <property type="entry name" value="Glyco_hydro_2_N"/>
    <property type="match status" value="1"/>
</dbReference>
<feature type="region of interest" description="Disordered" evidence="8">
    <location>
        <begin position="1486"/>
        <end position="1548"/>
    </location>
</feature>
<keyword evidence="6" id="KW-0326">Glycosidase</keyword>
<feature type="repeat" description="Cell wall-binding" evidence="7">
    <location>
        <begin position="1783"/>
        <end position="1802"/>
    </location>
</feature>
<keyword evidence="4" id="KW-0677">Repeat</keyword>
<evidence type="ECO:0000256" key="6">
    <source>
        <dbReference type="ARBA" id="ARBA00023295"/>
    </source>
</evidence>
<protein>
    <recommendedName>
        <fullName evidence="3">beta-galactosidase</fullName>
        <ecNumber evidence="3">3.2.1.23</ecNumber>
    </recommendedName>
</protein>
<dbReference type="PROSITE" id="PS00608">
    <property type="entry name" value="GLYCOSYL_HYDROL_F2_2"/>
    <property type="match status" value="1"/>
</dbReference>
<dbReference type="RefSeq" id="WP_072850493.1">
    <property type="nucleotide sequence ID" value="NZ_FQVI01000006.1"/>
</dbReference>
<feature type="repeat" description="Cell wall-binding" evidence="7">
    <location>
        <begin position="1683"/>
        <end position="1702"/>
    </location>
</feature>
<dbReference type="InterPro" id="IPR011013">
    <property type="entry name" value="Gal_mutarotase_sf_dom"/>
</dbReference>
<sequence length="1843" mass="204244">MGKWKRALSLMMTGVISLQLGSVTVLADNLPPSGETTEARTEDVEIGSDVWETPVIPKAAKILSGVENSEISLNETTGDGTWKYLYDIPDYTLPEGVPAPTEEVQDFDFNAWAEMDWENIKVPGEPLMQGFDIQANNEYYYQRSISVPEDFAGNRVLVRFDGVYSNARVWINGEHVRTHAGGFTTWDCDITEYAAPGETVTMTVGVAEIYSTTKGIWNPDGNPVNNPSNATEYAHHNMGGINRDVSLVAMPFDYIARTYVNTDFDETFTDASLEVTAQLGMITENAQLQVELLDEGQVVTSGEIGFEREAAELKNLPELIQEAGTLLSENVDNLYEGINGQTGQYSKEAYEKLLRERNEALKLIAGSSELSAAKKLSLPVEAPKKWDAEHPNLYTLRTTLVIDGKTVQVNEENVGFREIQYSGKDGTDVNKVYVNGKEVKLRGTCRHDVSYDLGRSMTREQSYAEAEAYKNANINFIRTSHYPASEDLLDACDELGIYVEQETAVCFQGYGSVYGSSVKSKYEDFLPQFTEMIERDRNRASILIWSLGNESSYSAIAEESGGNAIQDEREYLRDVENTRPTIFSWPNRGEPEGFVDIYSQHYANILGGMGRNDKPVLHDEYAHISCYNLDELQRDVNVRNFWGEGLKKGWENIFTTEGALGGALWGGIDDVFYIPEGTSERWQSHSDGQTAGYGEWGSVLDAYLREKPEAYLTKKAYSPVRVDEDNCYISGDTMNIPVKNWFDHTDLKELKVEYAADGGETNTLEVAESIAPHSEGVITVPGISKEAKSVNLKFYTPDGIMVDEYNVALAAVQHKFAEPSETAPLISSNEETNEIIVSGEGFSVAFSTVTGLINSGNFKDGALITGGPYLHVTGMNLGEWTPAESGGITVDLQDNYALATLNGTYQNGQGVRFDMKISGNGIITTDYTLTTEPAVKTGLREVGISFDIPKEAKSVSWLRDGLYSAYPEDHIGRNEGLALKTREGAEETPDQYGVLPQWPWKDDMKNYFVYSSEDPNNGLVTNDFKTMREHVWYYDVNYGDKEDSPRISVESPDAGVAARVSVTYDRGYIDDRDARITYSGGWAPYDSNSDYAGTETFSTKLGDTCEFTFEGTGVRYIGAKQKNTGKVKVYIDGAFMEEVDTYSDLGNDLKQAVIYSIDGLENGEHTIKLETSGGNADCIVVDAFEVLREGGSAATEEAQLIINNQWYYPNLGWGNYTGIDGKLEQGTTGTATIRLTNGKNYSTETIPTLTNVTVAEEGDSKLKVTYNLSHADESTGVELQWYRTAIGDPDSKTQAIEGATGETLDISELYGDRIYCTATMKRGETAGTPVKSNIIETGNCVIYDILADSQEFQFTGTAGSDYFTDKNQPWTGNAYGKTVTYLANNNAKVDFTFTGDGIRWIGAKENNQGIVKITVDGEEPVEIDLYDGEVSTTHQINEILFEQVWDTVGEHTITVEHTGKKHPGSSGTFISMDIFVVMGEGAAGVNMQGDTSLSEEVPEETDPQEPQTDPAGEEPEAEDQSEDVQPVQEAEPEEEESTQEARRTGDSFERRMASAGLINESMAKGNAEKAKSAVDASAVDTAIKELSGAIQEFKDSRIDKITPHWVQEGSRWRYQNADGSWSRNTWQSIGGVWYYFDNDGYMKTGWLLDGKTWYYLKNDGAMATGWIQDGKTWYYLKSSGAMATGWLLDGKTWYYLKNDGAMATGWIQDGKTWYYLKGNGAMATGWLQLGKTWYYLKSSGAMATGWLLDGKTWYYLKSSGAMATGWLLDGKTWYYLKSNGAMVTGWLLDGKTWYYLKSNGAMATGWIQVGKTWYYLRGNGAMAANTWIGKYYVNKSGAWTKTR</sequence>
<dbReference type="InterPro" id="IPR006103">
    <property type="entry name" value="Glyco_hydro_2_cat"/>
</dbReference>
<evidence type="ECO:0000256" key="7">
    <source>
        <dbReference type="PROSITE-ProRule" id="PRU00591"/>
    </source>
</evidence>
<dbReference type="Gene3D" id="2.10.270.10">
    <property type="entry name" value="Cholin Binding"/>
    <property type="match status" value="2"/>
</dbReference>
<dbReference type="Gene3D" id="2.70.98.10">
    <property type="match status" value="1"/>
</dbReference>
<feature type="domain" description="Glycoside hydrolase family 2 catalytic" evidence="11">
    <location>
        <begin position="430"/>
        <end position="604"/>
    </location>
</feature>
<dbReference type="EMBL" id="FQVI01000006">
    <property type="protein sequence ID" value="SHE77967.1"/>
    <property type="molecule type" value="Genomic_DNA"/>
</dbReference>
<dbReference type="Gene3D" id="2.60.120.260">
    <property type="entry name" value="Galactose-binding domain-like"/>
    <property type="match status" value="3"/>
</dbReference>
<evidence type="ECO:0000256" key="2">
    <source>
        <dbReference type="ARBA" id="ARBA00007401"/>
    </source>
</evidence>
<feature type="repeat" description="Cell wall-binding" evidence="7">
    <location>
        <begin position="1643"/>
        <end position="1662"/>
    </location>
</feature>
<evidence type="ECO:0000259" key="12">
    <source>
        <dbReference type="Pfam" id="PF02837"/>
    </source>
</evidence>
<dbReference type="SUPFAM" id="SSF69360">
    <property type="entry name" value="Cell wall binding repeat"/>
    <property type="match status" value="2"/>
</dbReference>
<dbReference type="Gene3D" id="2.60.40.10">
    <property type="entry name" value="Immunoglobulins"/>
    <property type="match status" value="1"/>
</dbReference>